<protein>
    <submittedName>
        <fullName evidence="2">Uncharacterized protein MANES_10G132200</fullName>
    </submittedName>
</protein>
<dbReference type="AlphaFoldDB" id="A0A2P2KT48"/>
<name>A0A2P2KT48_RHIMU</name>
<keyword evidence="1" id="KW-0812">Transmembrane</keyword>
<feature type="transmembrane region" description="Helical" evidence="1">
    <location>
        <begin position="74"/>
        <end position="103"/>
    </location>
</feature>
<accession>A0A2P2KT48</accession>
<sequence length="143" mass="16003">MKQIIGEGSVKTFSFGSNMLSVGNLKQIRTLTEQCNQTHVLDSADQSPYVGFNKISLSLSCVLLHHSYEDGYSISLLIVTSCFYILSLTIAHIVCCSLALLILTQKILNLIKNYIVGKFSLFEETFLIQCTQSIRNIVDFELN</sequence>
<evidence type="ECO:0000256" key="1">
    <source>
        <dbReference type="SAM" id="Phobius"/>
    </source>
</evidence>
<keyword evidence="1" id="KW-0472">Membrane</keyword>
<reference evidence="2" key="1">
    <citation type="submission" date="2018-02" db="EMBL/GenBank/DDBJ databases">
        <title>Rhizophora mucronata_Transcriptome.</title>
        <authorList>
            <person name="Meera S.P."/>
            <person name="Sreeshan A."/>
            <person name="Augustine A."/>
        </authorList>
    </citation>
    <scope>NUCLEOTIDE SEQUENCE</scope>
    <source>
        <tissue evidence="2">Leaf</tissue>
    </source>
</reference>
<organism evidence="2">
    <name type="scientific">Rhizophora mucronata</name>
    <name type="common">Asiatic mangrove</name>
    <dbReference type="NCBI Taxonomy" id="61149"/>
    <lineage>
        <taxon>Eukaryota</taxon>
        <taxon>Viridiplantae</taxon>
        <taxon>Streptophyta</taxon>
        <taxon>Embryophyta</taxon>
        <taxon>Tracheophyta</taxon>
        <taxon>Spermatophyta</taxon>
        <taxon>Magnoliopsida</taxon>
        <taxon>eudicotyledons</taxon>
        <taxon>Gunneridae</taxon>
        <taxon>Pentapetalae</taxon>
        <taxon>rosids</taxon>
        <taxon>fabids</taxon>
        <taxon>Malpighiales</taxon>
        <taxon>Rhizophoraceae</taxon>
        <taxon>Rhizophora</taxon>
    </lineage>
</organism>
<proteinExistence type="predicted"/>
<keyword evidence="1" id="KW-1133">Transmembrane helix</keyword>
<dbReference type="EMBL" id="GGEC01028422">
    <property type="protein sequence ID" value="MBX08906.1"/>
    <property type="molecule type" value="Transcribed_RNA"/>
</dbReference>
<evidence type="ECO:0000313" key="2">
    <source>
        <dbReference type="EMBL" id="MBX08906.1"/>
    </source>
</evidence>